<dbReference type="Pfam" id="PF00353">
    <property type="entry name" value="HemolysinCabind"/>
    <property type="match status" value="4"/>
</dbReference>
<dbReference type="InterPro" id="IPR011049">
    <property type="entry name" value="Serralysin-like_metalloprot_C"/>
</dbReference>
<keyword evidence="5" id="KW-1185">Reference proteome</keyword>
<dbReference type="InterPro" id="IPR018511">
    <property type="entry name" value="Hemolysin-typ_Ca-bd_CS"/>
</dbReference>
<keyword evidence="2" id="KW-0964">Secreted</keyword>
<feature type="compositionally biased region" description="Low complexity" evidence="3">
    <location>
        <begin position="195"/>
        <end position="207"/>
    </location>
</feature>
<dbReference type="PANTHER" id="PTHR38340">
    <property type="entry name" value="S-LAYER PROTEIN"/>
    <property type="match status" value="1"/>
</dbReference>
<evidence type="ECO:0000313" key="5">
    <source>
        <dbReference type="Proteomes" id="UP001220530"/>
    </source>
</evidence>
<protein>
    <submittedName>
        <fullName evidence="4">Calcium-binding protein</fullName>
    </submittedName>
</protein>
<evidence type="ECO:0000256" key="1">
    <source>
        <dbReference type="ARBA" id="ARBA00004613"/>
    </source>
</evidence>
<accession>A0ABY7YJY0</accession>
<feature type="compositionally biased region" description="Basic and acidic residues" evidence="3">
    <location>
        <begin position="157"/>
        <end position="170"/>
    </location>
</feature>
<name>A0ABY7YJY0_9HYPH</name>
<gene>
    <name evidence="4" type="ORF">PSQ19_12510</name>
</gene>
<sequence length="620" mass="63115">MVDTPEKDDKAPLTTLDLANAATGSNATVIEKPDAGGTLVVDVHEGQQLLFAFDLSGVKVNLSDVDLIITFADGAKIILLEFGLLSALDVIPTMQFDGLEVLPKDLIAQVGQFDSASLADETIRTSMAQSEIDAKPTPDAQSAAATSPQDVQAPEKPVPKHIDDHLGNSFNEYDRSKIDADMGAAEHNKKFSEASSSSGISSTTGTSDILPNSEISLRVLGVTGQTTSLLSTGETLIVGATAKAPADVDPSHSVQAAPELINGTSGRDIIYADSLDLAPSGTSSRAVEVTLDLPFKEYTPISLIVTNLPPGMSIVGATKTDLGWALGVDPADPLVQTLVLNYTLPADGSPVDAQGFYDTGSLTIQYTLQKTDGSEGTSVATTEIGLRDVLSDDDLYFTDPTTNSTTTAIDAAPPGNIINAGTGDDVIYLGAGADSLTGGGGTDLASYAHSNAGVAIDLAAGTASGGYAEGDVLSGIEDLEGSRFADLLRGDGGANVLTGGAGADILDGGAGVDTASYGKSTAGVTVDLTIGLGTGGDAEGDQLSGIENLVGSAENDTLNGDGGSNVIDGGAGNDVIGGGDGADVLRGGAGFDTLDYSRSSAAVNVDAEYKQRQRWRRHGR</sequence>
<dbReference type="Proteomes" id="UP001220530">
    <property type="component" value="Chromosome"/>
</dbReference>
<dbReference type="InterPro" id="IPR050557">
    <property type="entry name" value="RTX_toxin/Mannuronan_C5-epim"/>
</dbReference>
<dbReference type="PROSITE" id="PS00330">
    <property type="entry name" value="HEMOLYSIN_CALCIUM"/>
    <property type="match status" value="1"/>
</dbReference>
<dbReference type="PRINTS" id="PR00313">
    <property type="entry name" value="CABNDNGRPT"/>
</dbReference>
<feature type="region of interest" description="Disordered" evidence="3">
    <location>
        <begin position="131"/>
        <end position="170"/>
    </location>
</feature>
<dbReference type="SUPFAM" id="SSF51120">
    <property type="entry name" value="beta-Roll"/>
    <property type="match status" value="2"/>
</dbReference>
<feature type="compositionally biased region" description="Polar residues" evidence="3">
    <location>
        <begin position="139"/>
        <end position="150"/>
    </location>
</feature>
<evidence type="ECO:0000256" key="2">
    <source>
        <dbReference type="ARBA" id="ARBA00022525"/>
    </source>
</evidence>
<dbReference type="RefSeq" id="WP_282218006.1">
    <property type="nucleotide sequence ID" value="NZ_CP118246.1"/>
</dbReference>
<reference evidence="4 5" key="1">
    <citation type="submission" date="2023-02" db="EMBL/GenBank/DDBJ databases">
        <title>Devosia algicola sp. nov., isolated from the phycosphere of marine algae.</title>
        <authorList>
            <person name="Kim J.M."/>
            <person name="Lee J.K."/>
            <person name="Choi B.J."/>
            <person name="Bayburt H."/>
            <person name="Jeon C.O."/>
        </authorList>
    </citation>
    <scope>NUCLEOTIDE SEQUENCE [LARGE SCALE GENOMIC DNA]</scope>
    <source>
        <strain evidence="4 5">G20-9</strain>
    </source>
</reference>
<dbReference type="Gene3D" id="2.150.10.10">
    <property type="entry name" value="Serralysin-like metalloprotease, C-terminal"/>
    <property type="match status" value="2"/>
</dbReference>
<organism evidence="4 5">
    <name type="scientific">Devosia algicola</name>
    <dbReference type="NCBI Taxonomy" id="3026418"/>
    <lineage>
        <taxon>Bacteria</taxon>
        <taxon>Pseudomonadati</taxon>
        <taxon>Pseudomonadota</taxon>
        <taxon>Alphaproteobacteria</taxon>
        <taxon>Hyphomicrobiales</taxon>
        <taxon>Devosiaceae</taxon>
        <taxon>Devosia</taxon>
    </lineage>
</organism>
<proteinExistence type="predicted"/>
<feature type="region of interest" description="Disordered" evidence="3">
    <location>
        <begin position="184"/>
        <end position="208"/>
    </location>
</feature>
<dbReference type="PANTHER" id="PTHR38340:SF1">
    <property type="entry name" value="S-LAYER PROTEIN"/>
    <property type="match status" value="1"/>
</dbReference>
<evidence type="ECO:0000256" key="3">
    <source>
        <dbReference type="SAM" id="MobiDB-lite"/>
    </source>
</evidence>
<dbReference type="InterPro" id="IPR001343">
    <property type="entry name" value="Hemolysn_Ca-bd"/>
</dbReference>
<comment type="subcellular location">
    <subcellularLocation>
        <location evidence="1">Secreted</location>
    </subcellularLocation>
</comment>
<dbReference type="EMBL" id="CP118246">
    <property type="protein sequence ID" value="WDR01596.1"/>
    <property type="molecule type" value="Genomic_DNA"/>
</dbReference>
<evidence type="ECO:0000313" key="4">
    <source>
        <dbReference type="EMBL" id="WDR01596.1"/>
    </source>
</evidence>